<evidence type="ECO:0000313" key="1">
    <source>
        <dbReference type="EMBL" id="MEM6248824.1"/>
    </source>
</evidence>
<proteinExistence type="predicted"/>
<evidence type="ECO:0008006" key="3">
    <source>
        <dbReference type="Google" id="ProtNLM"/>
    </source>
</evidence>
<comment type="caution">
    <text evidence="1">The sequence shown here is derived from an EMBL/GenBank/DDBJ whole genome shotgun (WGS) entry which is preliminary data.</text>
</comment>
<dbReference type="EMBL" id="JBCHKU010000011">
    <property type="protein sequence ID" value="MEM6248824.1"/>
    <property type="molecule type" value="Genomic_DNA"/>
</dbReference>
<keyword evidence="2" id="KW-1185">Reference proteome</keyword>
<dbReference type="RefSeq" id="WP_342901998.1">
    <property type="nucleotide sequence ID" value="NZ_JBCHKU010000011.1"/>
</dbReference>
<protein>
    <recommendedName>
        <fullName evidence="3">DUF3226 domain-containing protein</fullName>
    </recommendedName>
</protein>
<accession>A0ABU9URE8</accession>
<sequence>MSKVFVVFCEGQHDISFISRVLKAHGFSGYDRKIREFLKPLNKQFSSILESRKISDYKLGFNSEYKIPSVALNKGGDLVLFHNMGGDSKYGNIIELIKMYSLLKGDDDFTRGIGIDFRFIFTFDADELGIGGRVAEVNGNLNYDNPILHGSVIDSNGYELACYIFHNDENGGDLEDIIIGLVTETEGGILNSSRDFIDNNKLDLDRTKEFVCTDIERRHKAATKFKYKKSQISIAGQLQFSGMNNSVFISNTDFITYEQLTTNPHCVCIKSLFDYQ</sequence>
<gene>
    <name evidence="1" type="ORF">AAGS29_09460</name>
</gene>
<evidence type="ECO:0000313" key="2">
    <source>
        <dbReference type="Proteomes" id="UP001489333"/>
    </source>
</evidence>
<dbReference type="Proteomes" id="UP001489333">
    <property type="component" value="Unassembled WGS sequence"/>
</dbReference>
<name>A0ABU9URE8_9GAMM</name>
<reference evidence="1 2" key="1">
    <citation type="submission" date="2024-04" db="EMBL/GenBank/DDBJ databases">
        <title>Novel Shewanella species isolated from Baltic Sea sediments.</title>
        <authorList>
            <person name="Martin-Rodriguez A.J."/>
            <person name="Fernandez-Juarez V."/>
            <person name="Valeriano V.D."/>
            <person name="Mihindukulasooriya I."/>
            <person name="Ceresnova L."/>
            <person name="Joffre E."/>
            <person name="Jensie-Markopoulos S."/>
            <person name="Moore E.R.B."/>
            <person name="Sjoling A."/>
        </authorList>
    </citation>
    <scope>NUCLEOTIDE SEQUENCE [LARGE SCALE GENOMIC DNA]</scope>
    <source>
        <strain evidence="1 2">VAX-SP0-0CM-1</strain>
    </source>
</reference>
<organism evidence="1 2">
    <name type="scientific">Shewanella vaxholmensis</name>
    <dbReference type="NCBI Taxonomy" id="3063535"/>
    <lineage>
        <taxon>Bacteria</taxon>
        <taxon>Pseudomonadati</taxon>
        <taxon>Pseudomonadota</taxon>
        <taxon>Gammaproteobacteria</taxon>
        <taxon>Alteromonadales</taxon>
        <taxon>Shewanellaceae</taxon>
        <taxon>Shewanella</taxon>
    </lineage>
</organism>